<accession>A0A2R6Y4Z0</accession>
<sequence>MVERHGVVTFKNEPITLLGPELKVGDPAPDFRLRHSAFSDERKTLRDYAGKIVLISVVPSLDTAVCDAQTRRFNQAAVELGDDVRVITVSCDLPTAQSRWCGAAGVDKLEVLSDYYDHNFGLAYGVYIPLFGLDHRSIFVLDRSHVIRYIELVPDVTDHPNYDASLDAVRALLV</sequence>
<evidence type="ECO:0000256" key="4">
    <source>
        <dbReference type="ARBA" id="ARBA00023284"/>
    </source>
</evidence>
<organism evidence="6 7">
    <name type="scientific">Candidatus Carbonibacillus altaicus</name>
    <dbReference type="NCBI Taxonomy" id="2163959"/>
    <lineage>
        <taxon>Bacteria</taxon>
        <taxon>Bacillati</taxon>
        <taxon>Bacillota</taxon>
        <taxon>Bacilli</taxon>
        <taxon>Bacillales</taxon>
        <taxon>Candidatus Carbonibacillus</taxon>
    </lineage>
</organism>
<keyword evidence="2" id="KW-0049">Antioxidant</keyword>
<dbReference type="InterPro" id="IPR036249">
    <property type="entry name" value="Thioredoxin-like_sf"/>
</dbReference>
<keyword evidence="1 6" id="KW-0575">Peroxidase</keyword>
<dbReference type="Proteomes" id="UP000244338">
    <property type="component" value="Unassembled WGS sequence"/>
</dbReference>
<dbReference type="InterPro" id="IPR013766">
    <property type="entry name" value="Thioredoxin_domain"/>
</dbReference>
<evidence type="ECO:0000313" key="6">
    <source>
        <dbReference type="EMBL" id="PTQ57741.1"/>
    </source>
</evidence>
<dbReference type="PANTHER" id="PTHR43110:SF1">
    <property type="entry name" value="THIOL PEROXIDASE"/>
    <property type="match status" value="1"/>
</dbReference>
<dbReference type="InterPro" id="IPR013740">
    <property type="entry name" value="Redoxin"/>
</dbReference>
<keyword evidence="3" id="KW-1015">Disulfide bond</keyword>
<dbReference type="GO" id="GO:0008379">
    <property type="term" value="F:thioredoxin peroxidase activity"/>
    <property type="evidence" value="ECO:0007669"/>
    <property type="project" value="InterPro"/>
</dbReference>
<proteinExistence type="predicted"/>
<name>A0A2R6Y4Z0_9BACL</name>
<dbReference type="NCBIfam" id="NF001808">
    <property type="entry name" value="PRK00522.1"/>
    <property type="match status" value="1"/>
</dbReference>
<protein>
    <submittedName>
        <fullName evidence="6">Thiol peroxidase, Tpx-type</fullName>
    </submittedName>
</protein>
<dbReference type="EMBL" id="PEBX01000003">
    <property type="protein sequence ID" value="PTQ57741.1"/>
    <property type="molecule type" value="Genomic_DNA"/>
</dbReference>
<dbReference type="PANTHER" id="PTHR43110">
    <property type="entry name" value="THIOL PEROXIDASE"/>
    <property type="match status" value="1"/>
</dbReference>
<evidence type="ECO:0000313" key="7">
    <source>
        <dbReference type="Proteomes" id="UP000244338"/>
    </source>
</evidence>
<gene>
    <name evidence="6" type="ORF">BSOLF_0936</name>
</gene>
<dbReference type="SUPFAM" id="SSF52833">
    <property type="entry name" value="Thioredoxin-like"/>
    <property type="match status" value="1"/>
</dbReference>
<keyword evidence="4" id="KW-0676">Redox-active center</keyword>
<dbReference type="Pfam" id="PF08534">
    <property type="entry name" value="Redoxin"/>
    <property type="match status" value="1"/>
</dbReference>
<evidence type="ECO:0000256" key="3">
    <source>
        <dbReference type="ARBA" id="ARBA00023157"/>
    </source>
</evidence>
<dbReference type="PROSITE" id="PS51352">
    <property type="entry name" value="THIOREDOXIN_2"/>
    <property type="match status" value="1"/>
</dbReference>
<keyword evidence="1 6" id="KW-0560">Oxidoreductase</keyword>
<comment type="caution">
    <text evidence="6">The sequence shown here is derived from an EMBL/GenBank/DDBJ whole genome shotgun (WGS) entry which is preliminary data.</text>
</comment>
<evidence type="ECO:0000256" key="1">
    <source>
        <dbReference type="ARBA" id="ARBA00022559"/>
    </source>
</evidence>
<evidence type="ECO:0000256" key="2">
    <source>
        <dbReference type="ARBA" id="ARBA00022862"/>
    </source>
</evidence>
<dbReference type="Gene3D" id="3.40.30.10">
    <property type="entry name" value="Glutaredoxin"/>
    <property type="match status" value="1"/>
</dbReference>
<evidence type="ECO:0000259" key="5">
    <source>
        <dbReference type="PROSITE" id="PS51352"/>
    </source>
</evidence>
<dbReference type="InterPro" id="IPR050455">
    <property type="entry name" value="Tpx_Peroxidase_subfamily"/>
</dbReference>
<feature type="domain" description="Thioredoxin" evidence="5">
    <location>
        <begin position="22"/>
        <end position="174"/>
    </location>
</feature>
<dbReference type="CDD" id="cd03014">
    <property type="entry name" value="PRX_Atyp2cys"/>
    <property type="match status" value="1"/>
</dbReference>
<dbReference type="InterPro" id="IPR002065">
    <property type="entry name" value="TPX"/>
</dbReference>
<reference evidence="7" key="1">
    <citation type="journal article" date="2018" name="Sci. Rep.">
        <title>Lignite coal burning seam in the remote Altai Mountains harbors a hydrogen-driven thermophilic microbial community.</title>
        <authorList>
            <person name="Kadnikov V.V."/>
            <person name="Mardanov A.V."/>
            <person name="Ivasenko D.A."/>
            <person name="Antsiferov D.V."/>
            <person name="Beletsky A.V."/>
            <person name="Karnachuk O.V."/>
            <person name="Ravin N.V."/>
        </authorList>
    </citation>
    <scope>NUCLEOTIDE SEQUENCE [LARGE SCALE GENOMIC DNA]</scope>
</reference>
<dbReference type="AlphaFoldDB" id="A0A2R6Y4Z0"/>